<protein>
    <submittedName>
        <fullName evidence="7">Dissimilatory-type sulfite reductase subunit alpha, partial</fullName>
    </submittedName>
</protein>
<evidence type="ECO:0000313" key="8">
    <source>
        <dbReference type="Proteomes" id="UP000662914"/>
    </source>
</evidence>
<evidence type="ECO:0000259" key="5">
    <source>
        <dbReference type="Pfam" id="PF01077"/>
    </source>
</evidence>
<dbReference type="SUPFAM" id="SSF56014">
    <property type="entry name" value="Nitrite and sulphite reductase 4Fe-4S domain-like"/>
    <property type="match status" value="1"/>
</dbReference>
<gene>
    <name evidence="7" type="ORF">DSYM_11240</name>
</gene>
<organism evidence="7 8">
    <name type="scientific">Candidatus Desulfobacillus denitrificans</name>
    <dbReference type="NCBI Taxonomy" id="2608985"/>
    <lineage>
        <taxon>Bacteria</taxon>
        <taxon>Pseudomonadati</taxon>
        <taxon>Pseudomonadota</taxon>
        <taxon>Betaproteobacteria</taxon>
        <taxon>Candidatus Desulfobacillus</taxon>
    </lineage>
</organism>
<keyword evidence="1" id="KW-0004">4Fe-4S</keyword>
<accession>A0A809R7V1</accession>
<evidence type="ECO:0000256" key="2">
    <source>
        <dbReference type="ARBA" id="ARBA00022723"/>
    </source>
</evidence>
<dbReference type="SUPFAM" id="SSF54862">
    <property type="entry name" value="4Fe-4S ferredoxins"/>
    <property type="match status" value="1"/>
</dbReference>
<dbReference type="GO" id="GO:0018551">
    <property type="term" value="F:dissimilatory sulfite reductase (NADH) activity"/>
    <property type="evidence" value="ECO:0007669"/>
    <property type="project" value="InterPro"/>
</dbReference>
<keyword evidence="4" id="KW-0411">Iron-sulfur</keyword>
<dbReference type="NCBIfam" id="TIGR02064">
    <property type="entry name" value="dsrA"/>
    <property type="match status" value="1"/>
</dbReference>
<evidence type="ECO:0000259" key="6">
    <source>
        <dbReference type="Pfam" id="PF03460"/>
    </source>
</evidence>
<feature type="domain" description="Nitrite/sulphite reductase 4Fe-4S" evidence="5">
    <location>
        <begin position="160"/>
        <end position="397"/>
    </location>
</feature>
<evidence type="ECO:0000256" key="3">
    <source>
        <dbReference type="ARBA" id="ARBA00023004"/>
    </source>
</evidence>
<evidence type="ECO:0000256" key="1">
    <source>
        <dbReference type="ARBA" id="ARBA00022485"/>
    </source>
</evidence>
<dbReference type="Gene3D" id="6.10.140.1420">
    <property type="match status" value="1"/>
</dbReference>
<name>A0A809R7V1_9PROT</name>
<feature type="domain" description="Nitrite/Sulfite reductase ferredoxin-like" evidence="6">
    <location>
        <begin position="85"/>
        <end position="151"/>
    </location>
</feature>
<dbReference type="Proteomes" id="UP000662914">
    <property type="component" value="Chromosome"/>
</dbReference>
<dbReference type="SUPFAM" id="SSF55124">
    <property type="entry name" value="Nitrite/Sulfite reductase N-terminal domain-like"/>
    <property type="match status" value="1"/>
</dbReference>
<evidence type="ECO:0000256" key="4">
    <source>
        <dbReference type="ARBA" id="ARBA00023014"/>
    </source>
</evidence>
<dbReference type="Gene3D" id="3.30.413.10">
    <property type="entry name" value="Sulfite Reductase Hemoprotein, domain 1"/>
    <property type="match status" value="1"/>
</dbReference>
<dbReference type="Pfam" id="PF01077">
    <property type="entry name" value="NIR_SIR"/>
    <property type="match status" value="1"/>
</dbReference>
<dbReference type="GO" id="GO:0051539">
    <property type="term" value="F:4 iron, 4 sulfur cluster binding"/>
    <property type="evidence" value="ECO:0007669"/>
    <property type="project" value="UniProtKB-KW"/>
</dbReference>
<keyword evidence="2" id="KW-0479">Metal-binding</keyword>
<dbReference type="GO" id="GO:0046872">
    <property type="term" value="F:metal ion binding"/>
    <property type="evidence" value="ECO:0007669"/>
    <property type="project" value="UniProtKB-KW"/>
</dbReference>
<dbReference type="InterPro" id="IPR005117">
    <property type="entry name" value="NiRdtase/SiRdtase_haem-b_fer"/>
</dbReference>
<dbReference type="InterPro" id="IPR006067">
    <property type="entry name" value="NO2/SO3_Rdtase_4Fe4S_dom"/>
</dbReference>
<dbReference type="InterPro" id="IPR045854">
    <property type="entry name" value="NO2/SO3_Rdtase_4Fe4S_sf"/>
</dbReference>
<sequence length="431" mass="47823">MAKKPHATPNLDQLESGPWPSFVTGLKRLAKDKDMMVDLLGHLEHSYETRQGYWKGGTVGVFGYGGGIIPRFTEIKDENDQPVFKDAAEFHTLRVMPPPGMHYNTDILRKFCDLWEKHGSGLIAFHGQSGDIMFQGATGENVQKAFDEINELGFDLGGAGPAVRTSMSCVGASRCEQSCFDEARAHRAAINTFVGDIHRPALPYKFKFKFSGCPNDCMNSIQRSDMAVIGTWRDNIRTDEALAKKWFAKHGLNELVNDVVGMCPTRAIQLKEIKDVSKDANVSSVAVNDSQALEINNKDCVRCMHCINVMTGALAPGKDKGVTILVGGKRTLKIGDLMGTVIIPFMKLESDEDFEKFIDLAQRTIDFFAENALEHERTGEMIERIGLMNFLEGIEVEVDPNMVSAPRTNPFVRMDGWDEEVARVKARQAAA</sequence>
<keyword evidence="3" id="KW-0408">Iron</keyword>
<dbReference type="AlphaFoldDB" id="A0A809R7V1"/>
<dbReference type="KEGG" id="ddz:DSYM_11240"/>
<reference evidence="7" key="1">
    <citation type="journal article" name="DNA Res.">
        <title>The physiological potential of anammox bacteria as revealed by their core genome structure.</title>
        <authorList>
            <person name="Okubo T."/>
            <person name="Toyoda A."/>
            <person name="Fukuhara K."/>
            <person name="Uchiyama I."/>
            <person name="Harigaya Y."/>
            <person name="Kuroiwa M."/>
            <person name="Suzuki T."/>
            <person name="Murakami Y."/>
            <person name="Suwa Y."/>
            <person name="Takami H."/>
        </authorList>
    </citation>
    <scope>NUCLEOTIDE SEQUENCE</scope>
    <source>
        <strain evidence="7">317325-3</strain>
    </source>
</reference>
<dbReference type="InterPro" id="IPR011806">
    <property type="entry name" value="DsrA"/>
</dbReference>
<proteinExistence type="predicted"/>
<dbReference type="GO" id="GO:0020037">
    <property type="term" value="F:heme binding"/>
    <property type="evidence" value="ECO:0007669"/>
    <property type="project" value="InterPro"/>
</dbReference>
<dbReference type="Gene3D" id="3.30.70.20">
    <property type="match status" value="1"/>
</dbReference>
<dbReference type="InterPro" id="IPR036136">
    <property type="entry name" value="Nit/Sulf_reduc_fer-like_dom_sf"/>
</dbReference>
<dbReference type="EMBL" id="AP021857">
    <property type="protein sequence ID" value="BBO20425.1"/>
    <property type="molecule type" value="Genomic_DNA"/>
</dbReference>
<evidence type="ECO:0000313" key="7">
    <source>
        <dbReference type="EMBL" id="BBO20425.1"/>
    </source>
</evidence>
<dbReference type="Gene3D" id="3.30.70.2500">
    <property type="match status" value="1"/>
</dbReference>
<dbReference type="Pfam" id="PF03460">
    <property type="entry name" value="NIR_SIR_ferr"/>
    <property type="match status" value="1"/>
</dbReference>